<keyword evidence="2" id="KW-1185">Reference proteome</keyword>
<gene>
    <name evidence="1" type="ORF">RC74_06255</name>
</gene>
<dbReference type="EMBL" id="CP014327">
    <property type="protein sequence ID" value="AML50930.1"/>
    <property type="molecule type" value="Genomic_DNA"/>
</dbReference>
<dbReference type="RefSeq" id="WP_039003338.1">
    <property type="nucleotide sequence ID" value="NZ_CP014327.1"/>
</dbReference>
<evidence type="ECO:0000313" key="1">
    <source>
        <dbReference type="EMBL" id="AML50930.1"/>
    </source>
</evidence>
<sequence length="228" mass="25852">MTGMTRPEPRTRAEIAALVSPEFVAGLRDLIGSRVSDDQMQSRLIHILTRFEIYAVHAARTVRKTRKLQLTQLRDKAQAFLTALSEMDEDVLDDVDAALNRKPIEALESVSFEDEWPEEDQSIPTSQIAASRIIDACRDELTNLAASDGQTRHNANMHLDQPLLDLEALFESETGKKARSACYYVDIEEDFTGSFMEMTVQVIQRFHPDMSQTRIALGTRIRRVLKDD</sequence>
<protein>
    <submittedName>
        <fullName evidence="1">Uncharacterized protein</fullName>
    </submittedName>
</protein>
<accession>A0A126UY09</accession>
<evidence type="ECO:0000313" key="2">
    <source>
        <dbReference type="Proteomes" id="UP000070371"/>
    </source>
</evidence>
<organism evidence="1 2">
    <name type="scientific">Falsihalocynthiibacter arcticus</name>
    <dbReference type="NCBI Taxonomy" id="1579316"/>
    <lineage>
        <taxon>Bacteria</taxon>
        <taxon>Pseudomonadati</taxon>
        <taxon>Pseudomonadota</taxon>
        <taxon>Alphaproteobacteria</taxon>
        <taxon>Rhodobacterales</taxon>
        <taxon>Roseobacteraceae</taxon>
        <taxon>Falsihalocynthiibacter</taxon>
    </lineage>
</organism>
<proteinExistence type="predicted"/>
<dbReference type="AlphaFoldDB" id="A0A126UY09"/>
<dbReference type="STRING" id="1579316.RC74_06255"/>
<name>A0A126UY09_9RHOB</name>
<reference evidence="1 2" key="1">
    <citation type="submission" date="2016-02" db="EMBL/GenBank/DDBJ databases">
        <title>Complete genome sequence of Halocynthiibacter arcticus PAMC 20958t from arctic marine sediment.</title>
        <authorList>
            <person name="Lee Y.M."/>
            <person name="Baek K."/>
            <person name="Lee H.K."/>
            <person name="Shin S.C."/>
        </authorList>
    </citation>
    <scope>NUCLEOTIDE SEQUENCE [LARGE SCALE GENOMIC DNA]</scope>
    <source>
        <strain evidence="1">PAMC 20958</strain>
    </source>
</reference>
<dbReference type="Proteomes" id="UP000070371">
    <property type="component" value="Chromosome"/>
</dbReference>
<dbReference type="KEGG" id="hat:RC74_06255"/>